<dbReference type="STRING" id="105231.A0A1Y1IPP2"/>
<dbReference type="GO" id="GO:0008810">
    <property type="term" value="F:cellulase activity"/>
    <property type="evidence" value="ECO:0007669"/>
    <property type="project" value="UniProtKB-EC"/>
</dbReference>
<evidence type="ECO:0000256" key="9">
    <source>
        <dbReference type="SAM" id="MobiDB-lite"/>
    </source>
</evidence>
<dbReference type="InterPro" id="IPR001701">
    <property type="entry name" value="Glyco_hydro_9"/>
</dbReference>
<reference evidence="11 12" key="1">
    <citation type="journal article" date="2014" name="Nat. Commun.">
        <title>Klebsormidium flaccidum genome reveals primary factors for plant terrestrial adaptation.</title>
        <authorList>
            <person name="Hori K."/>
            <person name="Maruyama F."/>
            <person name="Fujisawa T."/>
            <person name="Togashi T."/>
            <person name="Yamamoto N."/>
            <person name="Seo M."/>
            <person name="Sato S."/>
            <person name="Yamada T."/>
            <person name="Mori H."/>
            <person name="Tajima N."/>
            <person name="Moriyama T."/>
            <person name="Ikeuchi M."/>
            <person name="Watanabe M."/>
            <person name="Wada H."/>
            <person name="Kobayashi K."/>
            <person name="Saito M."/>
            <person name="Masuda T."/>
            <person name="Sasaki-Sekimoto Y."/>
            <person name="Mashiguchi K."/>
            <person name="Awai K."/>
            <person name="Shimojima M."/>
            <person name="Masuda S."/>
            <person name="Iwai M."/>
            <person name="Nobusawa T."/>
            <person name="Narise T."/>
            <person name="Kondo S."/>
            <person name="Saito H."/>
            <person name="Sato R."/>
            <person name="Murakawa M."/>
            <person name="Ihara Y."/>
            <person name="Oshima-Yamada Y."/>
            <person name="Ohtaka K."/>
            <person name="Satoh M."/>
            <person name="Sonobe K."/>
            <person name="Ishii M."/>
            <person name="Ohtani R."/>
            <person name="Kanamori-Sato M."/>
            <person name="Honoki R."/>
            <person name="Miyazaki D."/>
            <person name="Mochizuki H."/>
            <person name="Umetsu J."/>
            <person name="Higashi K."/>
            <person name="Shibata D."/>
            <person name="Kamiya Y."/>
            <person name="Sato N."/>
            <person name="Nakamura Y."/>
            <person name="Tabata S."/>
            <person name="Ida S."/>
            <person name="Kurokawa K."/>
            <person name="Ohta H."/>
        </authorList>
    </citation>
    <scope>NUCLEOTIDE SEQUENCE [LARGE SCALE GENOMIC DNA]</scope>
    <source>
        <strain evidence="11 12">NIES-2285</strain>
    </source>
</reference>
<gene>
    <name evidence="11" type="ORF">KFL_007890070</name>
</gene>
<evidence type="ECO:0000313" key="11">
    <source>
        <dbReference type="EMBL" id="GAQ91459.1"/>
    </source>
</evidence>
<evidence type="ECO:0000256" key="6">
    <source>
        <dbReference type="ARBA" id="ARBA00023277"/>
    </source>
</evidence>
<evidence type="ECO:0000256" key="5">
    <source>
        <dbReference type="ARBA" id="ARBA00023001"/>
    </source>
</evidence>
<keyword evidence="7" id="KW-0326">Glycosidase</keyword>
<evidence type="ECO:0000259" key="10">
    <source>
        <dbReference type="Pfam" id="PF00759"/>
    </source>
</evidence>
<feature type="compositionally biased region" description="Basic and acidic residues" evidence="9">
    <location>
        <begin position="160"/>
        <end position="169"/>
    </location>
</feature>
<evidence type="ECO:0000313" key="12">
    <source>
        <dbReference type="Proteomes" id="UP000054558"/>
    </source>
</evidence>
<evidence type="ECO:0000256" key="3">
    <source>
        <dbReference type="ARBA" id="ARBA00012601"/>
    </source>
</evidence>
<feature type="compositionally biased region" description="Low complexity" evidence="9">
    <location>
        <begin position="876"/>
        <end position="887"/>
    </location>
</feature>
<keyword evidence="5" id="KW-0136">Cellulose degradation</keyword>
<evidence type="ECO:0000256" key="2">
    <source>
        <dbReference type="ARBA" id="ARBA00007072"/>
    </source>
</evidence>
<dbReference type="EMBL" id="DF237738">
    <property type="protein sequence ID" value="GAQ91459.1"/>
    <property type="molecule type" value="Genomic_DNA"/>
</dbReference>
<dbReference type="OrthoDB" id="10257085at2759"/>
<comment type="similarity">
    <text evidence="2">Belongs to the glycosyl hydrolase 9 (cellulase E) family.</text>
</comment>
<keyword evidence="6" id="KW-0119">Carbohydrate metabolism</keyword>
<feature type="domain" description="Glycoside hydrolase family 9" evidence="10">
    <location>
        <begin position="400"/>
        <end position="849"/>
    </location>
</feature>
<dbReference type="EC" id="3.2.1.4" evidence="3"/>
<organism evidence="11 12">
    <name type="scientific">Klebsormidium nitens</name>
    <name type="common">Green alga</name>
    <name type="synonym">Ulothrix nitens</name>
    <dbReference type="NCBI Taxonomy" id="105231"/>
    <lineage>
        <taxon>Eukaryota</taxon>
        <taxon>Viridiplantae</taxon>
        <taxon>Streptophyta</taxon>
        <taxon>Klebsormidiophyceae</taxon>
        <taxon>Klebsormidiales</taxon>
        <taxon>Klebsormidiaceae</taxon>
        <taxon>Klebsormidium</taxon>
    </lineage>
</organism>
<feature type="compositionally biased region" description="Low complexity" evidence="9">
    <location>
        <begin position="904"/>
        <end position="923"/>
    </location>
</feature>
<dbReference type="Pfam" id="PF00759">
    <property type="entry name" value="Glyco_hydro_9"/>
    <property type="match status" value="1"/>
</dbReference>
<evidence type="ECO:0000256" key="4">
    <source>
        <dbReference type="ARBA" id="ARBA00022801"/>
    </source>
</evidence>
<dbReference type="GO" id="GO:0030245">
    <property type="term" value="P:cellulose catabolic process"/>
    <property type="evidence" value="ECO:0007669"/>
    <property type="project" value="UniProtKB-KW"/>
</dbReference>
<evidence type="ECO:0000256" key="8">
    <source>
        <dbReference type="ARBA" id="ARBA00023326"/>
    </source>
</evidence>
<dbReference type="InterPro" id="IPR008928">
    <property type="entry name" value="6-hairpin_glycosidase_sf"/>
</dbReference>
<dbReference type="Proteomes" id="UP000054558">
    <property type="component" value="Unassembled WGS sequence"/>
</dbReference>
<proteinExistence type="inferred from homology"/>
<feature type="compositionally biased region" description="Low complexity" evidence="9">
    <location>
        <begin position="858"/>
        <end position="868"/>
    </location>
</feature>
<accession>A0A1Y1IPP2</accession>
<name>A0A1Y1IPP2_KLENI</name>
<evidence type="ECO:0000256" key="7">
    <source>
        <dbReference type="ARBA" id="ARBA00023295"/>
    </source>
</evidence>
<feature type="region of interest" description="Disordered" evidence="9">
    <location>
        <begin position="858"/>
        <end position="942"/>
    </location>
</feature>
<dbReference type="SUPFAM" id="SSF48208">
    <property type="entry name" value="Six-hairpin glycosidases"/>
    <property type="match status" value="1"/>
</dbReference>
<sequence length="959" mass="101992">MLGPLDALTFPVFILDNVHQVSGWKDDGRPSRSLIVQNVLKQKGGLLQGPTGNSVSVSVSRLVLELFHELNKDTRTPICSQVSSTSCTINLVNAKVKVDVSNFVFPSWFDPNAQAPFDQAGHCLGPRVAEADQVPTAVANSAADSQPTAQPTASQQRSRAVREEKEESFHSPATTSTPLTPHVPEKVEVSNAPTYRDAPSESDILTYPDSESDILTYPEIPEAGPTIRDAQLSVTQIPPTIVAPDVESPAQLPATHASPTIVATETRTPKIVEPDAPPQVRRTIRVELTGNVGVKKASTLMKKMSISHNLGSSHRFERHLVFTKAIRIGSLTPAAISQTLAAGCVKVKTWLIGRDGLVRLTFSGYGPNERVIVDKTLKLCDEHVEKGEHRTDPTLTTIPYCDLCHDIVAVYDRLKNRSGKLPPEQPIPWRSDSCLGDGADHGIDLTQGYFDSGDFCLFGLPLAYTVTMLSYGLVEYGTLYGPNYAPASDAVRWGTDWLIKAHASPNELYVQVGDGNIDHKCWQRPENLTTPRPSFAVNVTSPGTEPAAEAAAALAAASIVFRTSDPAYSQTLLVQAAHLFQFADKYRLTYAVSVPQAAAFYNSYSGYGDELLWASAWLFRATSDPVYLRYATGPNFADPSLGWQNAVTEFSWDSKLAGAVVLWSQLAPPGASVPLDHYRQVANDFACHYVAPNGVQKTPAGLAWLREWSPLQYVTSSSFLIAAYADHLGNATVTCPDRAYSAFELIFYSQGQADYILGSNPLSLSYMVGFTASYPTHVHHRAASIPQDGIEYTCDGGFQFFSTPKPNPTIVAGAIVGGPDASDGYLDVRSEFQQSEPSTYTLGCFLGLLARLSGSVPGVPVASSGAPPTSAPPSVAPGSAPTAAPSIGAPPPSVGPGAAPTPVPSASASAPSVAPGSAPTRVPSAPPSVAPPSAAPTPVPSASVGPPGFVQCMCACNGF</sequence>
<protein>
    <recommendedName>
        <fullName evidence="3">cellulase</fullName>
        <ecNumber evidence="3">3.2.1.4</ecNumber>
    </recommendedName>
</protein>
<feature type="compositionally biased region" description="Polar residues" evidence="9">
    <location>
        <begin position="138"/>
        <end position="158"/>
    </location>
</feature>
<dbReference type="Gene3D" id="1.50.10.10">
    <property type="match status" value="1"/>
</dbReference>
<keyword evidence="12" id="KW-1185">Reference proteome</keyword>
<dbReference type="InterPro" id="IPR012341">
    <property type="entry name" value="6hp_glycosidase-like_sf"/>
</dbReference>
<comment type="catalytic activity">
    <reaction evidence="1">
        <text>Endohydrolysis of (1-&gt;4)-beta-D-glucosidic linkages in cellulose, lichenin and cereal beta-D-glucans.</text>
        <dbReference type="EC" id="3.2.1.4"/>
    </reaction>
</comment>
<feature type="compositionally biased region" description="Pro residues" evidence="9">
    <location>
        <begin position="924"/>
        <end position="939"/>
    </location>
</feature>
<feature type="compositionally biased region" description="Pro residues" evidence="9">
    <location>
        <begin position="888"/>
        <end position="903"/>
    </location>
</feature>
<feature type="region of interest" description="Disordered" evidence="9">
    <location>
        <begin position="137"/>
        <end position="208"/>
    </location>
</feature>
<dbReference type="AlphaFoldDB" id="A0A1Y1IPP2"/>
<dbReference type="PANTHER" id="PTHR22298">
    <property type="entry name" value="ENDO-1,4-BETA-GLUCANASE"/>
    <property type="match status" value="1"/>
</dbReference>
<keyword evidence="4" id="KW-0378">Hydrolase</keyword>
<keyword evidence="8" id="KW-0624">Polysaccharide degradation</keyword>
<evidence type="ECO:0000256" key="1">
    <source>
        <dbReference type="ARBA" id="ARBA00000966"/>
    </source>
</evidence>